<keyword evidence="4" id="KW-0597">Phosphoprotein</keyword>
<evidence type="ECO:0000256" key="2">
    <source>
        <dbReference type="ARBA" id="ARBA00004370"/>
    </source>
</evidence>
<keyword evidence="9" id="KW-0902">Two-component regulatory system</keyword>
<protein>
    <recommendedName>
        <fullName evidence="3">histidine kinase</fullName>
        <ecNumber evidence="3">2.7.13.3</ecNumber>
    </recommendedName>
</protein>
<dbReference type="PANTHER" id="PTHR45436:SF5">
    <property type="entry name" value="SENSOR HISTIDINE KINASE TRCS"/>
    <property type="match status" value="1"/>
</dbReference>
<dbReference type="GO" id="GO:0000155">
    <property type="term" value="F:phosphorelay sensor kinase activity"/>
    <property type="evidence" value="ECO:0007669"/>
    <property type="project" value="InterPro"/>
</dbReference>
<evidence type="ECO:0000256" key="6">
    <source>
        <dbReference type="ARBA" id="ARBA00022692"/>
    </source>
</evidence>
<evidence type="ECO:0000259" key="13">
    <source>
        <dbReference type="PROSITE" id="PS50885"/>
    </source>
</evidence>
<accession>A0A7C3PDS7</accession>
<feature type="domain" description="HAMP" evidence="13">
    <location>
        <begin position="210"/>
        <end position="264"/>
    </location>
</feature>
<evidence type="ECO:0000313" key="14">
    <source>
        <dbReference type="EMBL" id="HFM97215.1"/>
    </source>
</evidence>
<keyword evidence="8 11" id="KW-1133">Transmembrane helix</keyword>
<dbReference type="Pfam" id="PF02518">
    <property type="entry name" value="HATPase_c"/>
    <property type="match status" value="1"/>
</dbReference>
<dbReference type="SMART" id="SM00387">
    <property type="entry name" value="HATPase_c"/>
    <property type="match status" value="1"/>
</dbReference>
<dbReference type="FunFam" id="3.30.565.10:FF:000006">
    <property type="entry name" value="Sensor histidine kinase WalK"/>
    <property type="match status" value="1"/>
</dbReference>
<dbReference type="AlphaFoldDB" id="A0A7C3PDS7"/>
<dbReference type="GO" id="GO:0005886">
    <property type="term" value="C:plasma membrane"/>
    <property type="evidence" value="ECO:0007669"/>
    <property type="project" value="TreeGrafter"/>
</dbReference>
<dbReference type="Gene3D" id="1.10.287.130">
    <property type="match status" value="1"/>
</dbReference>
<dbReference type="PROSITE" id="PS50109">
    <property type="entry name" value="HIS_KIN"/>
    <property type="match status" value="1"/>
</dbReference>
<dbReference type="PRINTS" id="PR00344">
    <property type="entry name" value="BCTRLSENSOR"/>
</dbReference>
<dbReference type="Gene3D" id="6.10.340.10">
    <property type="match status" value="1"/>
</dbReference>
<proteinExistence type="predicted"/>
<organism evidence="14">
    <name type="scientific">Oscillatoriales cyanobacterium SpSt-418</name>
    <dbReference type="NCBI Taxonomy" id="2282169"/>
    <lineage>
        <taxon>Bacteria</taxon>
        <taxon>Bacillati</taxon>
        <taxon>Cyanobacteriota</taxon>
        <taxon>Cyanophyceae</taxon>
        <taxon>Oscillatoriophycideae</taxon>
        <taxon>Oscillatoriales</taxon>
    </lineage>
</organism>
<reference evidence="14" key="1">
    <citation type="journal article" date="2020" name="mSystems">
        <title>Genome- and Community-Level Interaction Insights into Carbon Utilization and Element Cycling Functions of Hydrothermarchaeota in Hydrothermal Sediment.</title>
        <authorList>
            <person name="Zhou Z."/>
            <person name="Liu Y."/>
            <person name="Xu W."/>
            <person name="Pan J."/>
            <person name="Luo Z.H."/>
            <person name="Li M."/>
        </authorList>
    </citation>
    <scope>NUCLEOTIDE SEQUENCE [LARGE SCALE GENOMIC DNA]</scope>
    <source>
        <strain evidence="14">SpSt-418</strain>
    </source>
</reference>
<dbReference type="FunFam" id="1.10.287.130:FF:000001">
    <property type="entry name" value="Two-component sensor histidine kinase"/>
    <property type="match status" value="1"/>
</dbReference>
<dbReference type="PROSITE" id="PS50885">
    <property type="entry name" value="HAMP"/>
    <property type="match status" value="1"/>
</dbReference>
<feature type="transmembrane region" description="Helical" evidence="11">
    <location>
        <begin position="25"/>
        <end position="48"/>
    </location>
</feature>
<evidence type="ECO:0000256" key="3">
    <source>
        <dbReference type="ARBA" id="ARBA00012438"/>
    </source>
</evidence>
<dbReference type="InterPro" id="IPR003661">
    <property type="entry name" value="HisK_dim/P_dom"/>
</dbReference>
<dbReference type="SMART" id="SM00388">
    <property type="entry name" value="HisKA"/>
    <property type="match status" value="1"/>
</dbReference>
<dbReference type="Pfam" id="PF00512">
    <property type="entry name" value="HisKA"/>
    <property type="match status" value="1"/>
</dbReference>
<keyword evidence="6 11" id="KW-0812">Transmembrane</keyword>
<evidence type="ECO:0000256" key="9">
    <source>
        <dbReference type="ARBA" id="ARBA00023012"/>
    </source>
</evidence>
<dbReference type="SMART" id="SM00304">
    <property type="entry name" value="HAMP"/>
    <property type="match status" value="1"/>
</dbReference>
<dbReference type="Pfam" id="PF00672">
    <property type="entry name" value="HAMP"/>
    <property type="match status" value="1"/>
</dbReference>
<comment type="catalytic activity">
    <reaction evidence="1">
        <text>ATP + protein L-histidine = ADP + protein N-phospho-L-histidine.</text>
        <dbReference type="EC" id="2.7.13.3"/>
    </reaction>
</comment>
<sequence>MLYRLNRIYPPTNWHRFLLSARTRILAGLVLLVFLSILISIVLIREILFAQLQGRLQRSLQQEVKEMQKLIKGRDPSTGRYFGNDARAIFRVFFSRNIPSEDEYFVALLNGELYKTSSGNTPETLQPDLQWLARQAQTQESVPDTVTILGERFVYLTYPLPTIGPDRGVFIVMVSLSKQRQQIDRATLVAVNVAVFVTLIALFLAWLVIGRVLSPLQTLTETARSIRGLDQNLIQAIPVRGTNEMVELTITFNEMLHRLQTSFATQREFINDASHELQTPITVIRGHLEILRHTHQRHAEILELVTDELDQMSRLVNDLLLLAKAERPDFLNLEMVEVSQLTEDLFTKSIVLAPRQWMLASTAQVRIVADYQRLTQLMMNLIQNAVEYTAETDEIEVGSQLIDEQVCFWVRDTGIGISPDDQARIWRRFARGSNSHRTSKGAGIGLSLVKAIAEAHGGSVSVWSQPGVGSRFTVMLPIDPL</sequence>
<gene>
    <name evidence="14" type="ORF">ENR64_05475</name>
</gene>
<comment type="caution">
    <text evidence="14">The sequence shown here is derived from an EMBL/GenBank/DDBJ whole genome shotgun (WGS) entry which is preliminary data.</text>
</comment>
<dbReference type="SUPFAM" id="SSF55874">
    <property type="entry name" value="ATPase domain of HSP90 chaperone/DNA topoisomerase II/histidine kinase"/>
    <property type="match status" value="1"/>
</dbReference>
<keyword evidence="10 11" id="KW-0472">Membrane</keyword>
<dbReference type="InterPro" id="IPR050428">
    <property type="entry name" value="TCS_sensor_his_kinase"/>
</dbReference>
<evidence type="ECO:0000256" key="7">
    <source>
        <dbReference type="ARBA" id="ARBA00022777"/>
    </source>
</evidence>
<evidence type="ECO:0000259" key="12">
    <source>
        <dbReference type="PROSITE" id="PS50109"/>
    </source>
</evidence>
<evidence type="ECO:0000256" key="8">
    <source>
        <dbReference type="ARBA" id="ARBA00022989"/>
    </source>
</evidence>
<evidence type="ECO:0000256" key="10">
    <source>
        <dbReference type="ARBA" id="ARBA00023136"/>
    </source>
</evidence>
<dbReference type="InterPro" id="IPR003660">
    <property type="entry name" value="HAMP_dom"/>
</dbReference>
<dbReference type="InterPro" id="IPR036890">
    <property type="entry name" value="HATPase_C_sf"/>
</dbReference>
<keyword evidence="5" id="KW-0808">Transferase</keyword>
<dbReference type="InterPro" id="IPR036097">
    <property type="entry name" value="HisK_dim/P_sf"/>
</dbReference>
<evidence type="ECO:0000256" key="4">
    <source>
        <dbReference type="ARBA" id="ARBA00022553"/>
    </source>
</evidence>
<name>A0A7C3PDS7_9CYAN</name>
<dbReference type="EMBL" id="DSRU01000062">
    <property type="protein sequence ID" value="HFM97215.1"/>
    <property type="molecule type" value="Genomic_DNA"/>
</dbReference>
<dbReference type="CDD" id="cd06225">
    <property type="entry name" value="HAMP"/>
    <property type="match status" value="1"/>
</dbReference>
<comment type="subcellular location">
    <subcellularLocation>
        <location evidence="2">Membrane</location>
    </subcellularLocation>
</comment>
<dbReference type="InterPro" id="IPR005467">
    <property type="entry name" value="His_kinase_dom"/>
</dbReference>
<evidence type="ECO:0000256" key="11">
    <source>
        <dbReference type="SAM" id="Phobius"/>
    </source>
</evidence>
<evidence type="ECO:0000256" key="5">
    <source>
        <dbReference type="ARBA" id="ARBA00022679"/>
    </source>
</evidence>
<dbReference type="SUPFAM" id="SSF47384">
    <property type="entry name" value="Homodimeric domain of signal transducing histidine kinase"/>
    <property type="match status" value="1"/>
</dbReference>
<dbReference type="PANTHER" id="PTHR45436">
    <property type="entry name" value="SENSOR HISTIDINE KINASE YKOH"/>
    <property type="match status" value="1"/>
</dbReference>
<dbReference type="CDD" id="cd00082">
    <property type="entry name" value="HisKA"/>
    <property type="match status" value="1"/>
</dbReference>
<feature type="transmembrane region" description="Helical" evidence="11">
    <location>
        <begin position="186"/>
        <end position="209"/>
    </location>
</feature>
<dbReference type="Gene3D" id="3.30.565.10">
    <property type="entry name" value="Histidine kinase-like ATPase, C-terminal domain"/>
    <property type="match status" value="1"/>
</dbReference>
<feature type="domain" description="Histidine kinase" evidence="12">
    <location>
        <begin position="272"/>
        <end position="480"/>
    </location>
</feature>
<dbReference type="InterPro" id="IPR003594">
    <property type="entry name" value="HATPase_dom"/>
</dbReference>
<keyword evidence="7 14" id="KW-0418">Kinase</keyword>
<evidence type="ECO:0000256" key="1">
    <source>
        <dbReference type="ARBA" id="ARBA00000085"/>
    </source>
</evidence>
<dbReference type="InterPro" id="IPR004358">
    <property type="entry name" value="Sig_transdc_His_kin-like_C"/>
</dbReference>
<dbReference type="EC" id="2.7.13.3" evidence="3"/>